<feature type="compositionally biased region" description="Basic residues" evidence="1">
    <location>
        <begin position="196"/>
        <end position="210"/>
    </location>
</feature>
<sequence>MAQSRASRAAVLGKSKVSEEKNSEVDAMAQSRGAEKGKGKMAKQDIPFTVDEEDSRSEFDDSSDEDYLESDDSEDDEEGYKELVDEDNYDGDEELVEEGNYDGFEELEEEPNVRTSSGTSGAVAGGDTSGAAAFGGTSDEEDLEGEFSDSPSFILDDIEGSSDDDIFLGKNPTKAELLKKLRKFISQSKNQNKNHNQTKTKKKDKSKRLTKGINIREGEGPNQSLHDDWYSDPGEEDELLSLDGSDDEIGEKSGPKHHFFREGEWNMKGKSMVVGMKFENFRVYREALRDYCVRNGFDVEYIRNEAKRVTVTCKNENWVHSYANTFDNKLAKFSYIAKRLEQMIRDNPHVSSDQLRNAISRKYGVEVSSAKVSRAKRAVIDKIVGLDSKQYDLLWDYCETVRARNLGSLILLRRKKDVEPPTFDKMYVMGRDGNDNMVLIAIAVVQVENHESWKWFLSVLLEDIGGMDSASNWTFLSERQKGLIEAVAELAPYAEHRFCVRHMYENFKKRYKSSLLKDMFWRAASSANKHDFEMCMKRIELADPKIDENVKTAA</sequence>
<dbReference type="EMBL" id="WHWC01000003">
    <property type="protein sequence ID" value="KAG8385589.1"/>
    <property type="molecule type" value="Genomic_DNA"/>
</dbReference>
<dbReference type="PANTHER" id="PTHR31973">
    <property type="entry name" value="POLYPROTEIN, PUTATIVE-RELATED"/>
    <property type="match status" value="1"/>
</dbReference>
<dbReference type="InterPro" id="IPR018289">
    <property type="entry name" value="MULE_transposase_dom"/>
</dbReference>
<evidence type="ECO:0008006" key="6">
    <source>
        <dbReference type="Google" id="ProtNLM"/>
    </source>
</evidence>
<feature type="domain" description="MULE transposase" evidence="3">
    <location>
        <begin position="427"/>
        <end position="506"/>
    </location>
</feature>
<proteinExistence type="predicted"/>
<feature type="compositionally biased region" description="Acidic residues" evidence="1">
    <location>
        <begin position="50"/>
        <end position="110"/>
    </location>
</feature>
<gene>
    <name evidence="4" type="ORF">BUALT_Bualt03G0060900</name>
</gene>
<evidence type="ECO:0000259" key="2">
    <source>
        <dbReference type="Pfam" id="PF03108"/>
    </source>
</evidence>
<name>A0AAV6XRL3_9LAMI</name>
<dbReference type="AlphaFoldDB" id="A0AAV6XRL3"/>
<reference evidence="4" key="1">
    <citation type="submission" date="2019-10" db="EMBL/GenBank/DDBJ databases">
        <authorList>
            <person name="Zhang R."/>
            <person name="Pan Y."/>
            <person name="Wang J."/>
            <person name="Ma R."/>
            <person name="Yu S."/>
        </authorList>
    </citation>
    <scope>NUCLEOTIDE SEQUENCE</scope>
    <source>
        <strain evidence="4">LA-IB0</strain>
        <tissue evidence="4">Leaf</tissue>
    </source>
</reference>
<dbReference type="Pfam" id="PF03108">
    <property type="entry name" value="DBD_Tnp_Mut"/>
    <property type="match status" value="1"/>
</dbReference>
<feature type="compositionally biased region" description="Low complexity" evidence="1">
    <location>
        <begin position="186"/>
        <end position="195"/>
    </location>
</feature>
<feature type="compositionally biased region" description="Acidic residues" evidence="1">
    <location>
        <begin position="156"/>
        <end position="166"/>
    </location>
</feature>
<feature type="region of interest" description="Disordered" evidence="1">
    <location>
        <begin position="185"/>
        <end position="256"/>
    </location>
</feature>
<dbReference type="Proteomes" id="UP000826271">
    <property type="component" value="Unassembled WGS sequence"/>
</dbReference>
<feature type="compositionally biased region" description="Basic and acidic residues" evidence="1">
    <location>
        <begin position="214"/>
        <end position="229"/>
    </location>
</feature>
<keyword evidence="5" id="KW-1185">Reference proteome</keyword>
<evidence type="ECO:0000256" key="1">
    <source>
        <dbReference type="SAM" id="MobiDB-lite"/>
    </source>
</evidence>
<comment type="caution">
    <text evidence="4">The sequence shown here is derived from an EMBL/GenBank/DDBJ whole genome shotgun (WGS) entry which is preliminary data.</text>
</comment>
<dbReference type="Pfam" id="PF10551">
    <property type="entry name" value="MULE"/>
    <property type="match status" value="1"/>
</dbReference>
<feature type="compositionally biased region" description="Acidic residues" evidence="1">
    <location>
        <begin position="233"/>
        <end position="249"/>
    </location>
</feature>
<feature type="compositionally biased region" description="Acidic residues" evidence="1">
    <location>
        <begin position="138"/>
        <end position="147"/>
    </location>
</feature>
<protein>
    <recommendedName>
        <fullName evidence="6">Transposase</fullName>
    </recommendedName>
</protein>
<dbReference type="InterPro" id="IPR004332">
    <property type="entry name" value="Transposase_MuDR"/>
</dbReference>
<dbReference type="PANTHER" id="PTHR31973:SF187">
    <property type="entry name" value="MUTATOR TRANSPOSASE MUDRA PROTEIN"/>
    <property type="match status" value="1"/>
</dbReference>
<feature type="region of interest" description="Disordered" evidence="1">
    <location>
        <begin position="1"/>
        <end position="169"/>
    </location>
</feature>
<evidence type="ECO:0000259" key="3">
    <source>
        <dbReference type="Pfam" id="PF10551"/>
    </source>
</evidence>
<evidence type="ECO:0000313" key="5">
    <source>
        <dbReference type="Proteomes" id="UP000826271"/>
    </source>
</evidence>
<accession>A0AAV6XRL3</accession>
<feature type="domain" description="Transposase MuDR plant" evidence="2">
    <location>
        <begin position="271"/>
        <end position="316"/>
    </location>
</feature>
<evidence type="ECO:0000313" key="4">
    <source>
        <dbReference type="EMBL" id="KAG8385589.1"/>
    </source>
</evidence>
<organism evidence="4 5">
    <name type="scientific">Buddleja alternifolia</name>
    <dbReference type="NCBI Taxonomy" id="168488"/>
    <lineage>
        <taxon>Eukaryota</taxon>
        <taxon>Viridiplantae</taxon>
        <taxon>Streptophyta</taxon>
        <taxon>Embryophyta</taxon>
        <taxon>Tracheophyta</taxon>
        <taxon>Spermatophyta</taxon>
        <taxon>Magnoliopsida</taxon>
        <taxon>eudicotyledons</taxon>
        <taxon>Gunneridae</taxon>
        <taxon>Pentapetalae</taxon>
        <taxon>asterids</taxon>
        <taxon>lamiids</taxon>
        <taxon>Lamiales</taxon>
        <taxon>Scrophulariaceae</taxon>
        <taxon>Buddlejeae</taxon>
        <taxon>Buddleja</taxon>
    </lineage>
</organism>